<dbReference type="PANTHER" id="PTHR43798">
    <property type="entry name" value="MONOACYLGLYCEROL LIPASE"/>
    <property type="match status" value="1"/>
</dbReference>
<dbReference type="PATRIC" id="fig|52689.4.peg.1471"/>
<evidence type="ECO:0000313" key="3">
    <source>
        <dbReference type="Proteomes" id="UP000036873"/>
    </source>
</evidence>
<dbReference type="RefSeq" id="WP_050740491.1">
    <property type="nucleotide sequence ID" value="NZ_LGYO01000027.1"/>
</dbReference>
<organism evidence="2 3">
    <name type="scientific">Acetobacterium bakii</name>
    <dbReference type="NCBI Taxonomy" id="52689"/>
    <lineage>
        <taxon>Bacteria</taxon>
        <taxon>Bacillati</taxon>
        <taxon>Bacillota</taxon>
        <taxon>Clostridia</taxon>
        <taxon>Eubacteriales</taxon>
        <taxon>Eubacteriaceae</taxon>
        <taxon>Acetobacterium</taxon>
    </lineage>
</organism>
<keyword evidence="3" id="KW-1185">Reference proteome</keyword>
<keyword evidence="2" id="KW-0378">Hydrolase</keyword>
<name>A0A0L6TZ52_9FIRM</name>
<sequence length="248" mass="27519">MDFKYFGNQDKPVILFLHGGGLSWWSWKPQIEALQHDFFVVAAIIEGHGEAAGTPFISIQESAKNLIENINKQYGGRIFAICGLSIGAQILVEVLAQKPDITEYAVIESALVIPMKTTVALTVPLYELFYGLIKKRWVAKLQGKALNIPDDLFESYFEDSSRMTKNSLVNITRSNGNFPIPVGLNKTKAKALILVGEKELGIMKNSAKILHETIPKSRLVINEKSGHGEISLKASGKYLSLLFELFHS</sequence>
<dbReference type="STRING" id="52689.AKG39_11225"/>
<dbReference type="EMBL" id="LGYO01000027">
    <property type="protein sequence ID" value="KNZ41554.1"/>
    <property type="molecule type" value="Genomic_DNA"/>
</dbReference>
<dbReference type="InterPro" id="IPR029058">
    <property type="entry name" value="AB_hydrolase_fold"/>
</dbReference>
<dbReference type="OrthoDB" id="1643507at2"/>
<dbReference type="SUPFAM" id="SSF53474">
    <property type="entry name" value="alpha/beta-Hydrolases"/>
    <property type="match status" value="1"/>
</dbReference>
<reference evidence="3" key="1">
    <citation type="submission" date="2015-07" db="EMBL/GenBank/DDBJ databases">
        <title>Draft genome sequence of Acetobacterium bakii DSM 8293, a potential psychrophilic chemical producer through syngas fermentation.</title>
        <authorList>
            <person name="Song Y."/>
            <person name="Hwang S."/>
            <person name="Cho B.-K."/>
        </authorList>
    </citation>
    <scope>NUCLEOTIDE SEQUENCE [LARGE SCALE GENOMIC DNA]</scope>
    <source>
        <strain evidence="3">DSM 8239</strain>
    </source>
</reference>
<accession>A0A0L6TZ52</accession>
<dbReference type="Gene3D" id="3.40.50.1820">
    <property type="entry name" value="alpha/beta hydrolase"/>
    <property type="match status" value="1"/>
</dbReference>
<feature type="domain" description="AB hydrolase-1" evidence="1">
    <location>
        <begin position="12"/>
        <end position="108"/>
    </location>
</feature>
<dbReference type="AlphaFoldDB" id="A0A0L6TZ52"/>
<evidence type="ECO:0000313" key="2">
    <source>
        <dbReference type="EMBL" id="KNZ41554.1"/>
    </source>
</evidence>
<gene>
    <name evidence="2" type="ORF">AKG39_11225</name>
</gene>
<dbReference type="GO" id="GO:0016787">
    <property type="term" value="F:hydrolase activity"/>
    <property type="evidence" value="ECO:0007669"/>
    <property type="project" value="UniProtKB-KW"/>
</dbReference>
<dbReference type="Proteomes" id="UP000036873">
    <property type="component" value="Unassembled WGS sequence"/>
</dbReference>
<dbReference type="InterPro" id="IPR000073">
    <property type="entry name" value="AB_hydrolase_1"/>
</dbReference>
<dbReference type="InterPro" id="IPR050266">
    <property type="entry name" value="AB_hydrolase_sf"/>
</dbReference>
<proteinExistence type="predicted"/>
<comment type="caution">
    <text evidence="2">The sequence shown here is derived from an EMBL/GenBank/DDBJ whole genome shotgun (WGS) entry which is preliminary data.</text>
</comment>
<evidence type="ECO:0000259" key="1">
    <source>
        <dbReference type="Pfam" id="PF00561"/>
    </source>
</evidence>
<protein>
    <submittedName>
        <fullName evidence="2">Alpha/beta hydrolase</fullName>
    </submittedName>
</protein>
<dbReference type="Pfam" id="PF00561">
    <property type="entry name" value="Abhydrolase_1"/>
    <property type="match status" value="1"/>
</dbReference>